<evidence type="ECO:0000313" key="1">
    <source>
        <dbReference type="EMBL" id="TXR57585.1"/>
    </source>
</evidence>
<dbReference type="OrthoDB" id="9873337at2"/>
<proteinExistence type="predicted"/>
<evidence type="ECO:0000313" key="2">
    <source>
        <dbReference type="Proteomes" id="UP000321234"/>
    </source>
</evidence>
<accession>A0A5C8ZHP5</accession>
<organism evidence="1 2">
    <name type="scientific">Quadrisphaera setariae</name>
    <dbReference type="NCBI Taxonomy" id="2593304"/>
    <lineage>
        <taxon>Bacteria</taxon>
        <taxon>Bacillati</taxon>
        <taxon>Actinomycetota</taxon>
        <taxon>Actinomycetes</taxon>
        <taxon>Kineosporiales</taxon>
        <taxon>Kineosporiaceae</taxon>
        <taxon>Quadrisphaera</taxon>
    </lineage>
</organism>
<sequence>MPRAAVRRGPVRAVVVLVALAAVTGLAGCRSGGTVVDRVVVCAGPTEQHPSGSPVVISLRQGGREVASASTSYGALVAVLVPSAPTAVFVDEVPSGQVSFGGPDASADPAALPPPGDAAVAAARATDPATVHGYIGITGVGCPPASDLGLG</sequence>
<dbReference type="PROSITE" id="PS51257">
    <property type="entry name" value="PROKAR_LIPOPROTEIN"/>
    <property type="match status" value="1"/>
</dbReference>
<gene>
    <name evidence="1" type="ORF">FMM08_05035</name>
</gene>
<comment type="caution">
    <text evidence="1">The sequence shown here is derived from an EMBL/GenBank/DDBJ whole genome shotgun (WGS) entry which is preliminary data.</text>
</comment>
<dbReference type="Proteomes" id="UP000321234">
    <property type="component" value="Unassembled WGS sequence"/>
</dbReference>
<keyword evidence="2" id="KW-1185">Reference proteome</keyword>
<reference evidence="1 2" key="1">
    <citation type="submission" date="2019-07" db="EMBL/GenBank/DDBJ databases">
        <title>Quadrisphaera sp. strain DD2A genome sequencing and assembly.</title>
        <authorList>
            <person name="Kim I."/>
        </authorList>
    </citation>
    <scope>NUCLEOTIDE SEQUENCE [LARGE SCALE GENOMIC DNA]</scope>
    <source>
        <strain evidence="1 2">DD2A</strain>
    </source>
</reference>
<dbReference type="EMBL" id="VKAC01000002">
    <property type="protein sequence ID" value="TXR57585.1"/>
    <property type="molecule type" value="Genomic_DNA"/>
</dbReference>
<protein>
    <submittedName>
        <fullName evidence="1">Uncharacterized protein</fullName>
    </submittedName>
</protein>
<dbReference type="RefSeq" id="WP_147925224.1">
    <property type="nucleotide sequence ID" value="NZ_VKAC01000002.1"/>
</dbReference>
<dbReference type="AlphaFoldDB" id="A0A5C8ZHP5"/>
<name>A0A5C8ZHP5_9ACTN</name>